<dbReference type="Pfam" id="PF13399">
    <property type="entry name" value="LytR_C"/>
    <property type="match status" value="1"/>
</dbReference>
<dbReference type="EMBL" id="JACHXD010000015">
    <property type="protein sequence ID" value="MBB3121353.1"/>
    <property type="molecule type" value="Genomic_DNA"/>
</dbReference>
<dbReference type="PROSITE" id="PS51257">
    <property type="entry name" value="PROKAR_LIPOPROTEIN"/>
    <property type="match status" value="1"/>
</dbReference>
<evidence type="ECO:0000313" key="5">
    <source>
        <dbReference type="Proteomes" id="UP000541535"/>
    </source>
</evidence>
<accession>A0A7W5BE93</accession>
<feature type="compositionally biased region" description="Low complexity" evidence="2">
    <location>
        <begin position="187"/>
        <end position="197"/>
    </location>
</feature>
<dbReference type="SUPFAM" id="SSF48452">
    <property type="entry name" value="TPR-like"/>
    <property type="match status" value="1"/>
</dbReference>
<reference evidence="4 5" key="1">
    <citation type="submission" date="2020-08" db="EMBL/GenBank/DDBJ databases">
        <title>Genomic Encyclopedia of Type Strains, Phase III (KMG-III): the genomes of soil and plant-associated and newly described type strains.</title>
        <authorList>
            <person name="Whitman W."/>
        </authorList>
    </citation>
    <scope>NUCLEOTIDE SEQUENCE [LARGE SCALE GENOMIC DNA]</scope>
    <source>
        <strain evidence="4 5">CECT 8897</strain>
    </source>
</reference>
<name>A0A7W5BE93_9BURK</name>
<proteinExistence type="predicted"/>
<evidence type="ECO:0000256" key="2">
    <source>
        <dbReference type="SAM" id="MobiDB-lite"/>
    </source>
</evidence>
<evidence type="ECO:0000259" key="3">
    <source>
        <dbReference type="Pfam" id="PF13399"/>
    </source>
</evidence>
<dbReference type="InterPro" id="IPR011990">
    <property type="entry name" value="TPR-like_helical_dom_sf"/>
</dbReference>
<dbReference type="Gene3D" id="1.25.40.10">
    <property type="entry name" value="Tetratricopeptide repeat domain"/>
    <property type="match status" value="1"/>
</dbReference>
<dbReference type="SMART" id="SM00028">
    <property type="entry name" value="TPR"/>
    <property type="match status" value="2"/>
</dbReference>
<evidence type="ECO:0000256" key="1">
    <source>
        <dbReference type="PROSITE-ProRule" id="PRU00339"/>
    </source>
</evidence>
<gene>
    <name evidence="4" type="ORF">FHS03_004431</name>
</gene>
<feature type="region of interest" description="Disordered" evidence="2">
    <location>
        <begin position="180"/>
        <end position="202"/>
    </location>
</feature>
<sequence length="366" mass="38373">MNKLKPIAFAIAGCGLIGACSTPPARQELTMQPVLRIDQGTRAGNQIGTWNRLGRYHQERGQLSLALGAYAQSLALDPRQLEARTAVAAIEARQGRLEDARLQLQAVAADYPGEAQPQTNLGYVQYLMGDYEGAIGTLRKAMALGAGPKAFENLQLAETAARENGQAEAAALAAAIRTQPQSPVPAPENVAPPASEVSATPDAGQLHRTSRMELVELKPNVYELKLRPVVTTLPMVLPSVAKAAAPSAAASAATRRARIEVANGNGANGMAKRFREVLVLAGIPVDRLSNDKPYRQQLTTIQYGPGYASQAAELQSALQGKAALEASDKLQAIDLRLVLGKDAPTTLAAAGQTADAALMASTGGSD</sequence>
<comment type="caution">
    <text evidence="4">The sequence shown here is derived from an EMBL/GenBank/DDBJ whole genome shotgun (WGS) entry which is preliminary data.</text>
</comment>
<dbReference type="Proteomes" id="UP000541535">
    <property type="component" value="Unassembled WGS sequence"/>
</dbReference>
<feature type="domain" description="LytR/CpsA/Psr regulator C-terminal" evidence="3">
    <location>
        <begin position="257"/>
        <end position="342"/>
    </location>
</feature>
<keyword evidence="5" id="KW-1185">Reference proteome</keyword>
<organism evidence="4 5">
    <name type="scientific">Pseudoduganella violacea</name>
    <dbReference type="NCBI Taxonomy" id="1715466"/>
    <lineage>
        <taxon>Bacteria</taxon>
        <taxon>Pseudomonadati</taxon>
        <taxon>Pseudomonadota</taxon>
        <taxon>Betaproteobacteria</taxon>
        <taxon>Burkholderiales</taxon>
        <taxon>Oxalobacteraceae</taxon>
        <taxon>Telluria group</taxon>
        <taxon>Pseudoduganella</taxon>
    </lineage>
</organism>
<dbReference type="AlphaFoldDB" id="A0A7W5BE93"/>
<evidence type="ECO:0000313" key="4">
    <source>
        <dbReference type="EMBL" id="MBB3121353.1"/>
    </source>
</evidence>
<dbReference type="InterPro" id="IPR027381">
    <property type="entry name" value="LytR/CpsA/Psr_C"/>
</dbReference>
<dbReference type="PROSITE" id="PS50005">
    <property type="entry name" value="TPR"/>
    <property type="match status" value="1"/>
</dbReference>
<dbReference type="Gene3D" id="3.30.70.2390">
    <property type="match status" value="1"/>
</dbReference>
<dbReference type="InterPro" id="IPR019734">
    <property type="entry name" value="TPR_rpt"/>
</dbReference>
<keyword evidence="1" id="KW-0802">TPR repeat</keyword>
<feature type="repeat" description="TPR" evidence="1">
    <location>
        <begin position="47"/>
        <end position="80"/>
    </location>
</feature>
<protein>
    <submittedName>
        <fullName evidence="4">Tetratricopeptide (TPR) repeat protein</fullName>
    </submittedName>
</protein>
<dbReference type="RefSeq" id="WP_183443071.1">
    <property type="nucleotide sequence ID" value="NZ_JACHXD010000015.1"/>
</dbReference>